<dbReference type="GO" id="GO:0008081">
    <property type="term" value="F:phosphoric diester hydrolase activity"/>
    <property type="evidence" value="ECO:0007669"/>
    <property type="project" value="InterPro"/>
</dbReference>
<proteinExistence type="predicted"/>
<evidence type="ECO:0000313" key="3">
    <source>
        <dbReference type="Proteomes" id="UP000077096"/>
    </source>
</evidence>
<dbReference type="GO" id="GO:0006629">
    <property type="term" value="P:lipid metabolic process"/>
    <property type="evidence" value="ECO:0007669"/>
    <property type="project" value="InterPro"/>
</dbReference>
<dbReference type="Gene3D" id="3.20.20.190">
    <property type="entry name" value="Phosphatidylinositol (PI) phosphodiesterase"/>
    <property type="match status" value="1"/>
</dbReference>
<dbReference type="Pfam" id="PF03009">
    <property type="entry name" value="GDPD"/>
    <property type="match status" value="1"/>
</dbReference>
<dbReference type="OrthoDB" id="384721at2"/>
<feature type="domain" description="GP-PDE" evidence="1">
    <location>
        <begin position="1"/>
        <end position="228"/>
    </location>
</feature>
<organism evidence="2 3">
    <name type="scientific">Fervidobacterium pennivorans</name>
    <dbReference type="NCBI Taxonomy" id="93466"/>
    <lineage>
        <taxon>Bacteria</taxon>
        <taxon>Thermotogati</taxon>
        <taxon>Thermotogota</taxon>
        <taxon>Thermotogae</taxon>
        <taxon>Thermotogales</taxon>
        <taxon>Fervidobacteriaceae</taxon>
        <taxon>Fervidobacterium</taxon>
    </lineage>
</organism>
<dbReference type="SUPFAM" id="SSF51695">
    <property type="entry name" value="PLC-like phosphodiesterases"/>
    <property type="match status" value="1"/>
</dbReference>
<name>A0A172T1Z8_FERPE</name>
<dbReference type="InterPro" id="IPR030395">
    <property type="entry name" value="GP_PDE_dom"/>
</dbReference>
<dbReference type="EMBL" id="CP011393">
    <property type="protein sequence ID" value="ANE40994.1"/>
    <property type="molecule type" value="Genomic_DNA"/>
</dbReference>
<dbReference type="KEGG" id="fng:JM64_02500"/>
<protein>
    <submittedName>
        <fullName evidence="2">Glycerophosphodiester phosphodiesterase</fullName>
    </submittedName>
</protein>
<dbReference type="PATRIC" id="fig|93466.3.peg.551"/>
<reference evidence="2 3" key="1">
    <citation type="submission" date="2014-08" db="EMBL/GenBank/DDBJ databases">
        <title>Fervidobacterium pennivorans DYC genome.</title>
        <authorList>
            <person name="Wushke S."/>
        </authorList>
    </citation>
    <scope>NUCLEOTIDE SEQUENCE [LARGE SCALE GENOMIC DNA]</scope>
    <source>
        <strain evidence="2 3">DYC</strain>
    </source>
</reference>
<accession>A0A172T1Z8</accession>
<sequence length="228" mass="26508">MKILGHRGIPVLYKENTLQSLFAPFSFGADGIETDVRLTKDGVPVLIHDETLTNFCGTDVRVRDLTLAELREYKSDGETVPTLEEFLKFAPRNKCLNIEIKEYEAGELSVLICRKFYEGEIIFSSFNHHLINELKEKYNGLKFGYLFDEQHTSMSDEEIFALFDKNTYSAHLPVVGLLYFPERLLNIIKELKRREIKIVLWTVNDKNDIARISEYVDYIITDDVRIFL</sequence>
<dbReference type="AlphaFoldDB" id="A0A172T1Z8"/>
<dbReference type="InterPro" id="IPR017946">
    <property type="entry name" value="PLC-like_Pdiesterase_TIM-brl"/>
</dbReference>
<dbReference type="PANTHER" id="PTHR46211">
    <property type="entry name" value="GLYCEROPHOSPHORYL DIESTER PHOSPHODIESTERASE"/>
    <property type="match status" value="1"/>
</dbReference>
<dbReference type="Proteomes" id="UP000077096">
    <property type="component" value="Chromosome"/>
</dbReference>
<dbReference type="PROSITE" id="PS51704">
    <property type="entry name" value="GP_PDE"/>
    <property type="match status" value="1"/>
</dbReference>
<gene>
    <name evidence="2" type="ORF">JM64_02500</name>
</gene>
<evidence type="ECO:0000259" key="1">
    <source>
        <dbReference type="PROSITE" id="PS51704"/>
    </source>
</evidence>
<evidence type="ECO:0000313" key="2">
    <source>
        <dbReference type="EMBL" id="ANE40994.1"/>
    </source>
</evidence>
<dbReference type="PANTHER" id="PTHR46211:SF1">
    <property type="entry name" value="GLYCEROPHOSPHODIESTER PHOSPHODIESTERASE, CYTOPLASMIC"/>
    <property type="match status" value="1"/>
</dbReference>